<feature type="transmembrane region" description="Helical" evidence="5">
    <location>
        <begin position="307"/>
        <end position="329"/>
    </location>
</feature>
<dbReference type="EMBL" id="SAXA01000001">
    <property type="protein sequence ID" value="RXQ97379.1"/>
    <property type="molecule type" value="Genomic_DNA"/>
</dbReference>
<evidence type="ECO:0000256" key="2">
    <source>
        <dbReference type="ARBA" id="ARBA00022692"/>
    </source>
</evidence>
<dbReference type="GO" id="GO:0005886">
    <property type="term" value="C:plasma membrane"/>
    <property type="evidence" value="ECO:0007669"/>
    <property type="project" value="TreeGrafter"/>
</dbReference>
<proteinExistence type="predicted"/>
<keyword evidence="2 5" id="KW-0812">Transmembrane</keyword>
<dbReference type="InterPro" id="IPR044880">
    <property type="entry name" value="NCX_ion-bd_dom_sf"/>
</dbReference>
<feature type="domain" description="Sodium/calcium exchanger membrane region" evidence="6">
    <location>
        <begin position="16"/>
        <end position="167"/>
    </location>
</feature>
<sequence length="398" mass="43095">MDLYNLAFHTWYGGLSIMILSSMIIAKACDVFEIATDYLGRNMSEGVKGASLNAIGSSIPELLTTVFFLAFASHANLARDLAASIGGNTGSAIFNSIAIPMLVIGSVLATVPGVVGLKISKKVILRDGLFLIAAEILLIILLSSKYITHWHGWAFTLFYLVYIVYTIFSMKNGQKPEQQSDSPEEEGKCLQYVLKSKTGRKSRSWLLLIASTLVIAIACAGLVEGCKGISDALGINPLFVALILIAAASSVPDTIISIRDAKKGNYDDSLANILGSNIFDISISLGLPLALFLLITGQKIEFTEAGATLVDIRVVLLIVTLITIGIFYFSKTLKKRHVLILGILYAVFILYAIGAAEYYTGSKSYLAETAGSFIKYLRQPGGLGEWLQEIANYFTSNW</sequence>
<feature type="transmembrane region" description="Helical" evidence="5">
    <location>
        <begin position="235"/>
        <end position="258"/>
    </location>
</feature>
<feature type="domain" description="Sodium/calcium exchanger membrane region" evidence="6">
    <location>
        <begin position="204"/>
        <end position="353"/>
    </location>
</feature>
<feature type="transmembrane region" description="Helical" evidence="5">
    <location>
        <begin position="6"/>
        <end position="29"/>
    </location>
</feature>
<organism evidence="7 8">
    <name type="scientific">Ancylomarina salipaludis</name>
    <dbReference type="NCBI Taxonomy" id="2501299"/>
    <lineage>
        <taxon>Bacteria</taxon>
        <taxon>Pseudomonadati</taxon>
        <taxon>Bacteroidota</taxon>
        <taxon>Bacteroidia</taxon>
        <taxon>Marinilabiliales</taxon>
        <taxon>Marinifilaceae</taxon>
        <taxon>Ancylomarina</taxon>
    </lineage>
</organism>
<keyword evidence="4 5" id="KW-0472">Membrane</keyword>
<keyword evidence="3 5" id="KW-1133">Transmembrane helix</keyword>
<evidence type="ECO:0000256" key="1">
    <source>
        <dbReference type="ARBA" id="ARBA00004141"/>
    </source>
</evidence>
<dbReference type="Gene3D" id="1.20.1420.30">
    <property type="entry name" value="NCX, central ion-binding region"/>
    <property type="match status" value="2"/>
</dbReference>
<gene>
    <name evidence="7" type="ORF">EO244_00365</name>
</gene>
<feature type="transmembrane region" description="Helical" evidence="5">
    <location>
        <begin position="338"/>
        <end position="356"/>
    </location>
</feature>
<feature type="transmembrane region" description="Helical" evidence="5">
    <location>
        <begin position="123"/>
        <end position="144"/>
    </location>
</feature>
<dbReference type="Proteomes" id="UP000289703">
    <property type="component" value="Unassembled WGS sequence"/>
</dbReference>
<dbReference type="OrthoDB" id="6146067at2"/>
<dbReference type="GO" id="GO:0008273">
    <property type="term" value="F:calcium, potassium:sodium antiporter activity"/>
    <property type="evidence" value="ECO:0007669"/>
    <property type="project" value="TreeGrafter"/>
</dbReference>
<dbReference type="RefSeq" id="WP_129251847.1">
    <property type="nucleotide sequence ID" value="NZ_SAXA01000001.1"/>
</dbReference>
<reference evidence="7 8" key="1">
    <citation type="submission" date="2019-01" db="EMBL/GenBank/DDBJ databases">
        <title>Ancylomarina salipaludis sp. nov., isolated from a salt marsh.</title>
        <authorList>
            <person name="Yoon J.-H."/>
        </authorList>
    </citation>
    <scope>NUCLEOTIDE SEQUENCE [LARGE SCALE GENOMIC DNA]</scope>
    <source>
        <strain evidence="7 8">SHSM-M15</strain>
    </source>
</reference>
<dbReference type="GO" id="GO:0006874">
    <property type="term" value="P:intracellular calcium ion homeostasis"/>
    <property type="evidence" value="ECO:0007669"/>
    <property type="project" value="TreeGrafter"/>
</dbReference>
<dbReference type="PANTHER" id="PTHR10846:SF8">
    <property type="entry name" value="INNER MEMBRANE PROTEIN YRBG"/>
    <property type="match status" value="1"/>
</dbReference>
<dbReference type="AlphaFoldDB" id="A0A4Q1JPR0"/>
<feature type="transmembrane region" description="Helical" evidence="5">
    <location>
        <begin position="92"/>
        <end position="111"/>
    </location>
</feature>
<dbReference type="PANTHER" id="PTHR10846">
    <property type="entry name" value="SODIUM/POTASSIUM/CALCIUM EXCHANGER"/>
    <property type="match status" value="1"/>
</dbReference>
<feature type="transmembrane region" description="Helical" evidence="5">
    <location>
        <begin position="270"/>
        <end position="295"/>
    </location>
</feature>
<evidence type="ECO:0000313" key="8">
    <source>
        <dbReference type="Proteomes" id="UP000289703"/>
    </source>
</evidence>
<evidence type="ECO:0000256" key="4">
    <source>
        <dbReference type="ARBA" id="ARBA00023136"/>
    </source>
</evidence>
<feature type="transmembrane region" description="Helical" evidence="5">
    <location>
        <begin position="50"/>
        <end position="72"/>
    </location>
</feature>
<evidence type="ECO:0000259" key="6">
    <source>
        <dbReference type="Pfam" id="PF01699"/>
    </source>
</evidence>
<keyword evidence="8" id="KW-1185">Reference proteome</keyword>
<feature type="transmembrane region" description="Helical" evidence="5">
    <location>
        <begin position="150"/>
        <end position="168"/>
    </location>
</feature>
<feature type="transmembrane region" description="Helical" evidence="5">
    <location>
        <begin position="205"/>
        <end position="223"/>
    </location>
</feature>
<name>A0A4Q1JPR0_9BACT</name>
<accession>A0A4Q1JPR0</accession>
<evidence type="ECO:0000256" key="5">
    <source>
        <dbReference type="SAM" id="Phobius"/>
    </source>
</evidence>
<dbReference type="InterPro" id="IPR004837">
    <property type="entry name" value="NaCa_Exmemb"/>
</dbReference>
<comment type="caution">
    <text evidence="7">The sequence shown here is derived from an EMBL/GenBank/DDBJ whole genome shotgun (WGS) entry which is preliminary data.</text>
</comment>
<dbReference type="GO" id="GO:0005262">
    <property type="term" value="F:calcium channel activity"/>
    <property type="evidence" value="ECO:0007669"/>
    <property type="project" value="TreeGrafter"/>
</dbReference>
<evidence type="ECO:0000256" key="3">
    <source>
        <dbReference type="ARBA" id="ARBA00022989"/>
    </source>
</evidence>
<dbReference type="InterPro" id="IPR004481">
    <property type="entry name" value="K/Na/Ca-exchanger"/>
</dbReference>
<evidence type="ECO:0000313" key="7">
    <source>
        <dbReference type="EMBL" id="RXQ97379.1"/>
    </source>
</evidence>
<comment type="subcellular location">
    <subcellularLocation>
        <location evidence="1">Membrane</location>
        <topology evidence="1">Multi-pass membrane protein</topology>
    </subcellularLocation>
</comment>
<protein>
    <submittedName>
        <fullName evidence="7">Sodium:calcium antiporter</fullName>
    </submittedName>
</protein>
<dbReference type="Pfam" id="PF01699">
    <property type="entry name" value="Na_Ca_ex"/>
    <property type="match status" value="2"/>
</dbReference>